<dbReference type="GeneID" id="61134075"/>
<dbReference type="KEGG" id="nfr:ERS450000_00685"/>
<evidence type="ECO:0000313" key="1">
    <source>
        <dbReference type="EMBL" id="CRY74461.1"/>
    </source>
</evidence>
<dbReference type="OMA" id="QPLTCER"/>
<gene>
    <name evidence="1" type="ORF">ERS450000_00685</name>
</gene>
<dbReference type="Proteomes" id="UP000057820">
    <property type="component" value="Chromosome 1"/>
</dbReference>
<dbReference type="RefSeq" id="WP_011209900.1">
    <property type="nucleotide sequence ID" value="NZ_CP031418.1"/>
</dbReference>
<reference evidence="2" key="1">
    <citation type="submission" date="2015-03" db="EMBL/GenBank/DDBJ databases">
        <authorList>
            <consortium name="Pathogen Informatics"/>
        </authorList>
    </citation>
    <scope>NUCLEOTIDE SEQUENCE [LARGE SCALE GENOMIC DNA]</scope>
    <source>
        <strain evidence="2">NCTC11134</strain>
    </source>
</reference>
<sequence length="86" mass="9499">MTMQPLTCERCGQCVLIEKFSPAHTSVQWTGDAGRCPVIAEQGRGVGHQERGCPDLHRTIDRAVRAQRLPVSRIELPSGDAIPRLH</sequence>
<dbReference type="EMBL" id="LN868938">
    <property type="protein sequence ID" value="CRY74461.1"/>
    <property type="molecule type" value="Genomic_DNA"/>
</dbReference>
<organism evidence="1 2">
    <name type="scientific">Nocardia farcinica</name>
    <dbReference type="NCBI Taxonomy" id="37329"/>
    <lineage>
        <taxon>Bacteria</taxon>
        <taxon>Bacillati</taxon>
        <taxon>Actinomycetota</taxon>
        <taxon>Actinomycetes</taxon>
        <taxon>Mycobacteriales</taxon>
        <taxon>Nocardiaceae</taxon>
        <taxon>Nocardia</taxon>
    </lineage>
</organism>
<dbReference type="AlphaFoldDB" id="A0A0H5NWS1"/>
<evidence type="ECO:0000313" key="2">
    <source>
        <dbReference type="Proteomes" id="UP000057820"/>
    </source>
</evidence>
<name>A0A0H5NWS1_NOCFR</name>
<protein>
    <recommendedName>
        <fullName evidence="3">Ferredoxin</fullName>
    </recommendedName>
</protein>
<evidence type="ECO:0008006" key="3">
    <source>
        <dbReference type="Google" id="ProtNLM"/>
    </source>
</evidence>
<proteinExistence type="predicted"/>
<accession>A0A0H5NWS1</accession>